<dbReference type="InterPro" id="IPR051532">
    <property type="entry name" value="Ester_Hydrolysis_Enzymes"/>
</dbReference>
<dbReference type="OrthoDB" id="9794725at2"/>
<name>A0A3M8AV43_9BACL</name>
<proteinExistence type="predicted"/>
<dbReference type="PANTHER" id="PTHR30383">
    <property type="entry name" value="THIOESTERASE 1/PROTEASE 1/LYSOPHOSPHOLIPASE L1"/>
    <property type="match status" value="1"/>
</dbReference>
<reference evidence="3 4" key="1">
    <citation type="submission" date="2018-10" db="EMBL/GenBank/DDBJ databases">
        <title>Phylogenomics of Brevibacillus.</title>
        <authorList>
            <person name="Dunlap C."/>
        </authorList>
    </citation>
    <scope>NUCLEOTIDE SEQUENCE [LARGE SCALE GENOMIC DNA]</scope>
    <source>
        <strain evidence="3 4">NRRL NRS 1219</strain>
    </source>
</reference>
<dbReference type="InterPro" id="IPR036514">
    <property type="entry name" value="SGNH_hydro_sf"/>
</dbReference>
<organism evidence="3 4">
    <name type="scientific">Brevibacillus agri</name>
    <dbReference type="NCBI Taxonomy" id="51101"/>
    <lineage>
        <taxon>Bacteria</taxon>
        <taxon>Bacillati</taxon>
        <taxon>Bacillota</taxon>
        <taxon>Bacilli</taxon>
        <taxon>Bacillales</taxon>
        <taxon>Paenibacillaceae</taxon>
        <taxon>Brevibacillus</taxon>
    </lineage>
</organism>
<feature type="domain" description="SGNH hydrolase-type esterase" evidence="1">
    <location>
        <begin position="6"/>
        <end position="184"/>
    </location>
</feature>
<dbReference type="PANTHER" id="PTHR30383:SF5">
    <property type="entry name" value="SGNH HYDROLASE-TYPE ESTERASE DOMAIN-CONTAINING PROTEIN"/>
    <property type="match status" value="1"/>
</dbReference>
<keyword evidence="5" id="KW-1185">Reference proteome</keyword>
<evidence type="ECO:0000259" key="1">
    <source>
        <dbReference type="Pfam" id="PF13472"/>
    </source>
</evidence>
<dbReference type="EMBL" id="BJOD01000053">
    <property type="protein sequence ID" value="GED27900.1"/>
    <property type="molecule type" value="Genomic_DNA"/>
</dbReference>
<evidence type="ECO:0000313" key="4">
    <source>
        <dbReference type="Proteomes" id="UP000276178"/>
    </source>
</evidence>
<dbReference type="InterPro" id="IPR013830">
    <property type="entry name" value="SGNH_hydro"/>
</dbReference>
<dbReference type="Proteomes" id="UP000317180">
    <property type="component" value="Unassembled WGS sequence"/>
</dbReference>
<protein>
    <submittedName>
        <fullName evidence="3">Lysophospholipase</fullName>
    </submittedName>
    <submittedName>
        <fullName evidence="2">Peptidase</fullName>
    </submittedName>
</protein>
<comment type="caution">
    <text evidence="3">The sequence shown here is derived from an EMBL/GenBank/DDBJ whole genome shotgun (WGS) entry which is preliminary data.</text>
</comment>
<accession>A0A3M8AV43</accession>
<evidence type="ECO:0000313" key="3">
    <source>
        <dbReference type="EMBL" id="RNB54487.1"/>
    </source>
</evidence>
<sequence>MRKLVCIGDSFTEGLGVPKTAAWPALLQRELGVEVINKGISGDTTGGMLGRFTHDVVWQNPSHALIIGGGNDLWWDVSENALLANMYAMVKQALHHGIVPIMGASGSGFDPGQVDGEQVWEPVAGYGTLLRRGKEYAAALEEMAKKSGLLFLSFQGIFHDERGEVDQTYFAGIDGLHPNQAGHAKIAGAAASFLREVIV</sequence>
<dbReference type="Gene3D" id="3.40.50.1110">
    <property type="entry name" value="SGNH hydrolase"/>
    <property type="match status" value="1"/>
</dbReference>
<dbReference type="RefSeq" id="WP_122952987.1">
    <property type="nucleotide sequence ID" value="NZ_BJOD01000053.1"/>
</dbReference>
<gene>
    <name evidence="2" type="ORF">BAG01nite_40020</name>
    <name evidence="3" type="ORF">EB820_13790</name>
</gene>
<reference evidence="2 5" key="2">
    <citation type="submission" date="2019-06" db="EMBL/GenBank/DDBJ databases">
        <title>Whole genome shotgun sequence of Brevibacillus agri NBRC 15538.</title>
        <authorList>
            <person name="Hosoyama A."/>
            <person name="Uohara A."/>
            <person name="Ohji S."/>
            <person name="Ichikawa N."/>
        </authorList>
    </citation>
    <scope>NUCLEOTIDE SEQUENCE [LARGE SCALE GENOMIC DNA]</scope>
    <source>
        <strain evidence="2 5">NBRC 15538</strain>
    </source>
</reference>
<dbReference type="GO" id="GO:0004622">
    <property type="term" value="F:phosphatidylcholine lysophospholipase activity"/>
    <property type="evidence" value="ECO:0007669"/>
    <property type="project" value="TreeGrafter"/>
</dbReference>
<dbReference type="GeneID" id="82810278"/>
<dbReference type="EMBL" id="RHHN01000039">
    <property type="protein sequence ID" value="RNB54487.1"/>
    <property type="molecule type" value="Genomic_DNA"/>
</dbReference>
<dbReference type="SUPFAM" id="SSF52266">
    <property type="entry name" value="SGNH hydrolase"/>
    <property type="match status" value="1"/>
</dbReference>
<evidence type="ECO:0000313" key="5">
    <source>
        <dbReference type="Proteomes" id="UP000317180"/>
    </source>
</evidence>
<dbReference type="Pfam" id="PF13472">
    <property type="entry name" value="Lipase_GDSL_2"/>
    <property type="match status" value="1"/>
</dbReference>
<dbReference type="AlphaFoldDB" id="A0A3M8AV43"/>
<dbReference type="Proteomes" id="UP000276178">
    <property type="component" value="Unassembled WGS sequence"/>
</dbReference>
<evidence type="ECO:0000313" key="2">
    <source>
        <dbReference type="EMBL" id="GED27900.1"/>
    </source>
</evidence>